<reference evidence="1" key="1">
    <citation type="submission" date="2023-05" db="EMBL/GenBank/DDBJ databases">
        <authorList>
            <consortium name="ELIXIR-Norway"/>
        </authorList>
    </citation>
    <scope>NUCLEOTIDE SEQUENCE</scope>
</reference>
<proteinExistence type="predicted"/>
<name>A0AC59YWH2_RANTA</name>
<protein>
    <submittedName>
        <fullName evidence="1">Uncharacterized protein</fullName>
    </submittedName>
</protein>
<dbReference type="Proteomes" id="UP001162501">
    <property type="component" value="Chromosome 20"/>
</dbReference>
<dbReference type="EMBL" id="OX596104">
    <property type="protein sequence ID" value="CAN0034614.1"/>
    <property type="molecule type" value="Genomic_DNA"/>
</dbReference>
<accession>A0AC59YWH2</accession>
<gene>
    <name evidence="1" type="ORF">MRATA1EN22A_LOCUS11065</name>
</gene>
<organism evidence="1 2">
    <name type="scientific">Rangifer tarandus platyrhynchus</name>
    <name type="common">Svalbard reindeer</name>
    <dbReference type="NCBI Taxonomy" id="3082113"/>
    <lineage>
        <taxon>Eukaryota</taxon>
        <taxon>Metazoa</taxon>
        <taxon>Chordata</taxon>
        <taxon>Craniata</taxon>
        <taxon>Vertebrata</taxon>
        <taxon>Euteleostomi</taxon>
        <taxon>Mammalia</taxon>
        <taxon>Eutheria</taxon>
        <taxon>Laurasiatheria</taxon>
        <taxon>Artiodactyla</taxon>
        <taxon>Ruminantia</taxon>
        <taxon>Pecora</taxon>
        <taxon>Cervidae</taxon>
        <taxon>Odocoileinae</taxon>
        <taxon>Rangifer</taxon>
    </lineage>
</organism>
<sequence length="110" mass="11800">MELNKCPSSLSSVLCPGSPTQGQDKEPCALATCAFSGRSALSKSSWTRDHLAASGSPRLNTTGDRHRLAVTLSSLAGGQDQDMGEMSCKRSVVLELDLREPESQRCPHRL</sequence>
<reference evidence="1" key="2">
    <citation type="submission" date="2025-03" db="EMBL/GenBank/DDBJ databases">
        <authorList>
            <consortium name="ELIXIR-Norway"/>
            <consortium name="Elixir Norway"/>
        </authorList>
    </citation>
    <scope>NUCLEOTIDE SEQUENCE</scope>
</reference>
<evidence type="ECO:0000313" key="1">
    <source>
        <dbReference type="EMBL" id="CAN0034614.1"/>
    </source>
</evidence>
<evidence type="ECO:0000313" key="2">
    <source>
        <dbReference type="Proteomes" id="UP001162501"/>
    </source>
</evidence>